<organism evidence="2 3">
    <name type="scientific">Ketobacter alkanivorans</name>
    <dbReference type="NCBI Taxonomy" id="1917421"/>
    <lineage>
        <taxon>Bacteria</taxon>
        <taxon>Pseudomonadati</taxon>
        <taxon>Pseudomonadota</taxon>
        <taxon>Gammaproteobacteria</taxon>
        <taxon>Pseudomonadales</taxon>
        <taxon>Ketobacteraceae</taxon>
        <taxon>Ketobacter</taxon>
    </lineage>
</organism>
<dbReference type="AlphaFoldDB" id="A0A2K9LKK7"/>
<dbReference type="RefSeq" id="WP_101894163.1">
    <property type="nucleotide sequence ID" value="NZ_CP022684.1"/>
</dbReference>
<evidence type="ECO:0000313" key="2">
    <source>
        <dbReference type="EMBL" id="AUM12780.1"/>
    </source>
</evidence>
<dbReference type="Gene3D" id="1.40.20.10">
    <property type="entry name" value="CHAD domain"/>
    <property type="match status" value="1"/>
</dbReference>
<dbReference type="KEGG" id="kak:Kalk_10270"/>
<proteinExistence type="predicted"/>
<dbReference type="InterPro" id="IPR038186">
    <property type="entry name" value="CHAD_dom_sf"/>
</dbReference>
<accession>A0A2K9LKK7</accession>
<reference evidence="3" key="1">
    <citation type="submission" date="2017-08" db="EMBL/GenBank/DDBJ databases">
        <title>Direct submision.</title>
        <authorList>
            <person name="Kim S.-J."/>
            <person name="Rhee S.-K."/>
        </authorList>
    </citation>
    <scope>NUCLEOTIDE SEQUENCE [LARGE SCALE GENOMIC DNA]</scope>
    <source>
        <strain evidence="3">GI5</strain>
    </source>
</reference>
<sequence length="300" mass="33972">MTQSRTRPDPVYKSAKLRIGKLLTSLEAEAQPAATAASSDAAVLTSLPPHLVHRLRVCTKRLRALLQLYRPVASKATIKAVERPIKALADSWSGQRDAVAQYETLCHLVEVFQQSNDQDMQPLMRCFEARLQQVAVKAEPLEPIAALQRIQQLWKDSLKGKKAPDYESGVEFAYRKARKLAYEAESSDDDEVYHCCRKWTKYYLYQLQMIVAGPRPRDKALIKQLKQLGELLGGFHDRCVLEQALNGLLAKKQDEALEQAALLMLSWLMEQKRVDKSQCQGLFESVFARPHNPVKLARSS</sequence>
<evidence type="ECO:0000259" key="1">
    <source>
        <dbReference type="PROSITE" id="PS51708"/>
    </source>
</evidence>
<protein>
    <recommendedName>
        <fullName evidence="1">CHAD domain-containing protein</fullName>
    </recommendedName>
</protein>
<dbReference type="PANTHER" id="PTHR39339:SF1">
    <property type="entry name" value="CHAD DOMAIN-CONTAINING PROTEIN"/>
    <property type="match status" value="1"/>
</dbReference>
<feature type="domain" description="CHAD" evidence="1">
    <location>
        <begin position="16"/>
        <end position="288"/>
    </location>
</feature>
<dbReference type="PANTHER" id="PTHR39339">
    <property type="entry name" value="SLR1444 PROTEIN"/>
    <property type="match status" value="1"/>
</dbReference>
<gene>
    <name evidence="2" type="ORF">Kalk_10270</name>
</gene>
<dbReference type="Pfam" id="PF05235">
    <property type="entry name" value="CHAD"/>
    <property type="match status" value="1"/>
</dbReference>
<name>A0A2K9LKK7_9GAMM</name>
<keyword evidence="3" id="KW-1185">Reference proteome</keyword>
<dbReference type="EMBL" id="CP022684">
    <property type="protein sequence ID" value="AUM12780.1"/>
    <property type="molecule type" value="Genomic_DNA"/>
</dbReference>
<dbReference type="PROSITE" id="PS51708">
    <property type="entry name" value="CHAD"/>
    <property type="match status" value="1"/>
</dbReference>
<dbReference type="Proteomes" id="UP000235116">
    <property type="component" value="Chromosome"/>
</dbReference>
<dbReference type="OrthoDB" id="6078058at2"/>
<dbReference type="InterPro" id="IPR007899">
    <property type="entry name" value="CHAD_dom"/>
</dbReference>
<evidence type="ECO:0000313" key="3">
    <source>
        <dbReference type="Proteomes" id="UP000235116"/>
    </source>
</evidence>
<dbReference type="SMART" id="SM00880">
    <property type="entry name" value="CHAD"/>
    <property type="match status" value="1"/>
</dbReference>